<name>A0ABM0JRX0_APLCA</name>
<dbReference type="RefSeq" id="XP_005100136.1">
    <property type="nucleotide sequence ID" value="XM_005100079.3"/>
</dbReference>
<dbReference type="InterPro" id="IPR052613">
    <property type="entry name" value="LicD_transferase"/>
</dbReference>
<feature type="transmembrane region" description="Helical" evidence="1">
    <location>
        <begin position="14"/>
        <end position="34"/>
    </location>
</feature>
<keyword evidence="1" id="KW-1133">Transmembrane helix</keyword>
<evidence type="ECO:0000313" key="4">
    <source>
        <dbReference type="RefSeq" id="XP_005100136.1"/>
    </source>
</evidence>
<gene>
    <name evidence="4" type="primary">LOC101845102</name>
</gene>
<sequence>MRMLEFLRRFAPRVPWSIVFSLFIAFIISFYMMFTIMNDRFMHHQNWYDFPAPCSRPKDMLDAMAKLAFTASDVLTQLNVSHALCYGTLWGALRNGEILPWDNNVDVCVMREQIQRPGWHNLHKAFQSRNLPIVYDYRHGEYSIVDGSAEVVINVFYSTVWEEVLHDGWEHRFLWFFQDQPVSFPRRLLALPLPKIKFHGKDMPIPHDDLEMLKYLYRDNWWLVKTPPGCPPSQ</sequence>
<dbReference type="Proteomes" id="UP000694888">
    <property type="component" value="Unplaced"/>
</dbReference>
<evidence type="ECO:0000259" key="2">
    <source>
        <dbReference type="Pfam" id="PF04991"/>
    </source>
</evidence>
<proteinExistence type="predicted"/>
<dbReference type="GeneID" id="101845102"/>
<dbReference type="PANTHER" id="PTHR13627:SF32">
    <property type="entry name" value="AGAP006029-PA"/>
    <property type="match status" value="1"/>
</dbReference>
<evidence type="ECO:0000313" key="3">
    <source>
        <dbReference type="Proteomes" id="UP000694888"/>
    </source>
</evidence>
<reference evidence="4" key="1">
    <citation type="submission" date="2025-08" db="UniProtKB">
        <authorList>
            <consortium name="RefSeq"/>
        </authorList>
    </citation>
    <scope>IDENTIFICATION</scope>
</reference>
<dbReference type="InterPro" id="IPR007074">
    <property type="entry name" value="LicD/FKTN/FKRP_NTP_transf"/>
</dbReference>
<feature type="domain" description="LicD/FKTN/FKRP nucleotidyltransferase" evidence="2">
    <location>
        <begin position="79"/>
        <end position="116"/>
    </location>
</feature>
<keyword evidence="3" id="KW-1185">Reference proteome</keyword>
<dbReference type="Pfam" id="PF04991">
    <property type="entry name" value="LicD"/>
    <property type="match status" value="1"/>
</dbReference>
<keyword evidence="1" id="KW-0472">Membrane</keyword>
<evidence type="ECO:0000256" key="1">
    <source>
        <dbReference type="SAM" id="Phobius"/>
    </source>
</evidence>
<protein>
    <submittedName>
        <fullName evidence="4">Uncharacterized protein LOC101845102</fullName>
    </submittedName>
</protein>
<organism evidence="3 4">
    <name type="scientific">Aplysia californica</name>
    <name type="common">California sea hare</name>
    <dbReference type="NCBI Taxonomy" id="6500"/>
    <lineage>
        <taxon>Eukaryota</taxon>
        <taxon>Metazoa</taxon>
        <taxon>Spiralia</taxon>
        <taxon>Lophotrochozoa</taxon>
        <taxon>Mollusca</taxon>
        <taxon>Gastropoda</taxon>
        <taxon>Heterobranchia</taxon>
        <taxon>Euthyneura</taxon>
        <taxon>Tectipleura</taxon>
        <taxon>Aplysiida</taxon>
        <taxon>Aplysioidea</taxon>
        <taxon>Aplysiidae</taxon>
        <taxon>Aplysia</taxon>
    </lineage>
</organism>
<dbReference type="PANTHER" id="PTHR13627">
    <property type="entry name" value="FUKUTIN RELATED PROTEIN"/>
    <property type="match status" value="1"/>
</dbReference>
<accession>A0ABM0JRX0</accession>
<keyword evidence="1" id="KW-0812">Transmembrane</keyword>